<comment type="caution">
    <text evidence="1">The sequence shown here is derived from an EMBL/GenBank/DDBJ whole genome shotgun (WGS) entry which is preliminary data.</text>
</comment>
<organism evidence="1 2">
    <name type="scientific">Massariosphaeria phaeospora</name>
    <dbReference type="NCBI Taxonomy" id="100035"/>
    <lineage>
        <taxon>Eukaryota</taxon>
        <taxon>Fungi</taxon>
        <taxon>Dikarya</taxon>
        <taxon>Ascomycota</taxon>
        <taxon>Pezizomycotina</taxon>
        <taxon>Dothideomycetes</taxon>
        <taxon>Pleosporomycetidae</taxon>
        <taxon>Pleosporales</taxon>
        <taxon>Pleosporales incertae sedis</taxon>
        <taxon>Massariosphaeria</taxon>
    </lineage>
</organism>
<dbReference type="EMBL" id="JAADJZ010000015">
    <property type="protein sequence ID" value="KAF2869898.1"/>
    <property type="molecule type" value="Genomic_DNA"/>
</dbReference>
<dbReference type="Proteomes" id="UP000481861">
    <property type="component" value="Unassembled WGS sequence"/>
</dbReference>
<name>A0A7C8M662_9PLEO</name>
<gene>
    <name evidence="1" type="ORF">BDV95DRAFT_90444</name>
</gene>
<proteinExistence type="predicted"/>
<dbReference type="AlphaFoldDB" id="A0A7C8M662"/>
<reference evidence="1 2" key="1">
    <citation type="submission" date="2020-01" db="EMBL/GenBank/DDBJ databases">
        <authorList>
            <consortium name="DOE Joint Genome Institute"/>
            <person name="Haridas S."/>
            <person name="Albert R."/>
            <person name="Binder M."/>
            <person name="Bloem J."/>
            <person name="Labutti K."/>
            <person name="Salamov A."/>
            <person name="Andreopoulos B."/>
            <person name="Baker S.E."/>
            <person name="Barry K."/>
            <person name="Bills G."/>
            <person name="Bluhm B.H."/>
            <person name="Cannon C."/>
            <person name="Castanera R."/>
            <person name="Culley D.E."/>
            <person name="Daum C."/>
            <person name="Ezra D."/>
            <person name="Gonzalez J.B."/>
            <person name="Henrissat B."/>
            <person name="Kuo A."/>
            <person name="Liang C."/>
            <person name="Lipzen A."/>
            <person name="Lutzoni F."/>
            <person name="Magnuson J."/>
            <person name="Mondo S."/>
            <person name="Nolan M."/>
            <person name="Ohm R."/>
            <person name="Pangilinan J."/>
            <person name="Park H.-J.H."/>
            <person name="Ramirez L."/>
            <person name="Alfaro M."/>
            <person name="Sun H."/>
            <person name="Tritt A."/>
            <person name="Yoshinaga Y."/>
            <person name="Zwiers L.-H.L."/>
            <person name="Turgeon B.G."/>
            <person name="Goodwin S.B."/>
            <person name="Spatafora J.W."/>
            <person name="Crous P.W."/>
            <person name="Grigoriev I.V."/>
        </authorList>
    </citation>
    <scope>NUCLEOTIDE SEQUENCE [LARGE SCALE GENOMIC DNA]</scope>
    <source>
        <strain evidence="1 2">CBS 611.86</strain>
    </source>
</reference>
<evidence type="ECO:0000313" key="2">
    <source>
        <dbReference type="Proteomes" id="UP000481861"/>
    </source>
</evidence>
<protein>
    <submittedName>
        <fullName evidence="1">Uncharacterized protein</fullName>
    </submittedName>
</protein>
<sequence length="119" mass="12753">MSILCTGVLDMVARERTANSRTYSLPRGNPASSQNAAGSRLRWATRSCCGLQLAAAGGMPRIARVPSFSNVPAQEVRVQRAKVSTVDGMTALTAFPKRDSPALQAPRPAAVCHHLHRSR</sequence>
<evidence type="ECO:0000313" key="1">
    <source>
        <dbReference type="EMBL" id="KAF2869898.1"/>
    </source>
</evidence>
<accession>A0A7C8M662</accession>
<keyword evidence="2" id="KW-1185">Reference proteome</keyword>